<name>A0AAE0GCR6_9CHLO</name>
<organism evidence="1 2">
    <name type="scientific">Cymbomonas tetramitiformis</name>
    <dbReference type="NCBI Taxonomy" id="36881"/>
    <lineage>
        <taxon>Eukaryota</taxon>
        <taxon>Viridiplantae</taxon>
        <taxon>Chlorophyta</taxon>
        <taxon>Pyramimonadophyceae</taxon>
        <taxon>Pyramimonadales</taxon>
        <taxon>Pyramimonadaceae</taxon>
        <taxon>Cymbomonas</taxon>
    </lineage>
</organism>
<protein>
    <submittedName>
        <fullName evidence="1">Uncharacterized protein</fullName>
    </submittedName>
</protein>
<comment type="caution">
    <text evidence="1">The sequence shown here is derived from an EMBL/GenBank/DDBJ whole genome shotgun (WGS) entry which is preliminary data.</text>
</comment>
<evidence type="ECO:0000313" key="2">
    <source>
        <dbReference type="Proteomes" id="UP001190700"/>
    </source>
</evidence>
<gene>
    <name evidence="1" type="ORF">CYMTET_16230</name>
</gene>
<dbReference type="EMBL" id="LGRX02007096">
    <property type="protein sequence ID" value="KAK3275647.1"/>
    <property type="molecule type" value="Genomic_DNA"/>
</dbReference>
<dbReference type="Proteomes" id="UP001190700">
    <property type="component" value="Unassembled WGS sequence"/>
</dbReference>
<sequence length="287" mass="30234">MACNHVGAAVATAKNADYLTNMIKEGVNVKGSIVSSSQSFLCASELTLSPISAALKDGKGQQEMCTFWNVANDAKSSFDLEASTDIDAPSGYFGSSKPLTTREIVTLGEEAANELKINASDKSCVSVTLFHSFGIATGSASALLRGAAVVLPTAGGIRGCGDPKQRAQVTLDTILSTQSTLLFGDTHTMKALLPLGVPENLTLRDGVIKIGSGTTFLESTSQQKVRCGGARIFINSGEIVRGYSMYPRRGSKASASISGHKFSHSGTRWRTRFCACSYSKAEPPFLS</sequence>
<reference evidence="1 2" key="1">
    <citation type="journal article" date="2015" name="Genome Biol. Evol.">
        <title>Comparative Genomics of a Bacterivorous Green Alga Reveals Evolutionary Causalities and Consequences of Phago-Mixotrophic Mode of Nutrition.</title>
        <authorList>
            <person name="Burns J.A."/>
            <person name="Paasch A."/>
            <person name="Narechania A."/>
            <person name="Kim E."/>
        </authorList>
    </citation>
    <scope>NUCLEOTIDE SEQUENCE [LARGE SCALE GENOMIC DNA]</scope>
    <source>
        <strain evidence="1 2">PLY_AMNH</strain>
    </source>
</reference>
<evidence type="ECO:0000313" key="1">
    <source>
        <dbReference type="EMBL" id="KAK3275647.1"/>
    </source>
</evidence>
<dbReference type="AlphaFoldDB" id="A0AAE0GCR6"/>
<proteinExistence type="predicted"/>
<accession>A0AAE0GCR6</accession>
<keyword evidence="2" id="KW-1185">Reference proteome</keyword>